<dbReference type="KEGG" id="wco:G7084_04130"/>
<keyword evidence="2" id="KW-1185">Reference proteome</keyword>
<dbReference type="AlphaFoldDB" id="A0A6G8B028"/>
<dbReference type="RefSeq" id="WP_166010310.1">
    <property type="nucleotide sequence ID" value="NZ_CP049888.1"/>
</dbReference>
<dbReference type="EMBL" id="CP049888">
    <property type="protein sequence ID" value="QIL50572.1"/>
    <property type="molecule type" value="Genomic_DNA"/>
</dbReference>
<gene>
    <name evidence="1" type="ORF">G7084_04130</name>
</gene>
<protein>
    <submittedName>
        <fullName evidence="1">Uncharacterized protein</fullName>
    </submittedName>
</protein>
<evidence type="ECO:0000313" key="2">
    <source>
        <dbReference type="Proteomes" id="UP000500741"/>
    </source>
</evidence>
<sequence>MRPVNNIKRSHAAVMTALVISSTFFIDNIKAETVPFSEDDKYKKSNSIIINDFKLVPTEKVGEKQVNNINVIVTLPENIT</sequence>
<reference evidence="1 2" key="1">
    <citation type="submission" date="2020-03" db="EMBL/GenBank/DDBJ databases">
        <title>Weissella sp. nov., isolated from Cybister lewisianus.</title>
        <authorList>
            <person name="Hyun D.-W."/>
            <person name="Bae J.-W."/>
        </authorList>
    </citation>
    <scope>NUCLEOTIDE SEQUENCE [LARGE SCALE GENOMIC DNA]</scope>
    <source>
        <strain evidence="1 2">HDW19</strain>
    </source>
</reference>
<proteinExistence type="predicted"/>
<dbReference type="Proteomes" id="UP000500741">
    <property type="component" value="Chromosome"/>
</dbReference>
<organism evidence="1 2">
    <name type="scientific">Weissella coleopterorum</name>
    <dbReference type="NCBI Taxonomy" id="2714949"/>
    <lineage>
        <taxon>Bacteria</taxon>
        <taxon>Bacillati</taxon>
        <taxon>Bacillota</taxon>
        <taxon>Bacilli</taxon>
        <taxon>Lactobacillales</taxon>
        <taxon>Lactobacillaceae</taxon>
        <taxon>Weissella</taxon>
    </lineage>
</organism>
<evidence type="ECO:0000313" key="1">
    <source>
        <dbReference type="EMBL" id="QIL50572.1"/>
    </source>
</evidence>
<name>A0A6G8B028_9LACO</name>
<accession>A0A6G8B028</accession>